<dbReference type="RefSeq" id="WP_146297848.1">
    <property type="nucleotide sequence ID" value="NZ_CP042301.2"/>
</dbReference>
<dbReference type="SUPFAM" id="SSF53335">
    <property type="entry name" value="S-adenosyl-L-methionine-dependent methyltransferases"/>
    <property type="match status" value="1"/>
</dbReference>
<name>A0A5B8KUE0_9HYPH</name>
<reference evidence="1" key="1">
    <citation type="submission" date="2020-04" db="EMBL/GenBank/DDBJ databases">
        <title>Nitratireductor sp. nov. isolated from mangrove soil.</title>
        <authorList>
            <person name="Ye Y."/>
        </authorList>
    </citation>
    <scope>NUCLEOTIDE SEQUENCE</scope>
    <source>
        <strain evidence="1">SY7</strain>
    </source>
</reference>
<dbReference type="OrthoDB" id="7260171at2"/>
<organism evidence="1 2">
    <name type="scientific">Nitratireductor mangrovi</name>
    <dbReference type="NCBI Taxonomy" id="2599600"/>
    <lineage>
        <taxon>Bacteria</taxon>
        <taxon>Pseudomonadati</taxon>
        <taxon>Pseudomonadota</taxon>
        <taxon>Alphaproteobacteria</taxon>
        <taxon>Hyphomicrobiales</taxon>
        <taxon>Phyllobacteriaceae</taxon>
        <taxon>Nitratireductor</taxon>
    </lineage>
</organism>
<keyword evidence="1" id="KW-0489">Methyltransferase</keyword>
<keyword evidence="1" id="KW-0808">Transferase</keyword>
<dbReference type="KEGG" id="niy:FQ775_01780"/>
<protein>
    <submittedName>
        <fullName evidence="1">Class I SAM-dependent methyltransferase</fullName>
    </submittedName>
</protein>
<dbReference type="InterPro" id="IPR029063">
    <property type="entry name" value="SAM-dependent_MTases_sf"/>
</dbReference>
<dbReference type="Proteomes" id="UP000321389">
    <property type="component" value="Chromosome"/>
</dbReference>
<sequence>MTIQGTVGVAGAEVLGPRRADPYTNAKSLEFGFRARRFAHIRRLIEDILAERGYAEILDLGGTETYWKIGADFIRGNRDRLRFTVVNTEPQEVADAGLFEFVEDSAADPGLFPGRQFDLVHSNSVIEHVGDWANMETFAVNARRLAPRYYVQTPNYWFAYEPHFRFAGFQYLPKRVRAALIMRFALGFFQRIGSLEEAMDIIHHHRLLSTREMAGLFPDGRIVHEKIAGLNKSIIAIRG</sequence>
<keyword evidence="2" id="KW-1185">Reference proteome</keyword>
<dbReference type="AlphaFoldDB" id="A0A5B8KUE0"/>
<dbReference type="GO" id="GO:0008168">
    <property type="term" value="F:methyltransferase activity"/>
    <property type="evidence" value="ECO:0007669"/>
    <property type="project" value="UniProtKB-KW"/>
</dbReference>
<evidence type="ECO:0000313" key="1">
    <source>
        <dbReference type="EMBL" id="QDY99198.1"/>
    </source>
</evidence>
<dbReference type="EMBL" id="CP042301">
    <property type="protein sequence ID" value="QDY99198.1"/>
    <property type="molecule type" value="Genomic_DNA"/>
</dbReference>
<evidence type="ECO:0000313" key="2">
    <source>
        <dbReference type="Proteomes" id="UP000321389"/>
    </source>
</evidence>
<dbReference type="GO" id="GO:0032259">
    <property type="term" value="P:methylation"/>
    <property type="evidence" value="ECO:0007669"/>
    <property type="project" value="UniProtKB-KW"/>
</dbReference>
<gene>
    <name evidence="1" type="ORF">FQ775_01780</name>
</gene>
<accession>A0A5B8KUE0</accession>
<dbReference type="Gene3D" id="3.40.50.150">
    <property type="entry name" value="Vaccinia Virus protein VP39"/>
    <property type="match status" value="1"/>
</dbReference>
<proteinExistence type="predicted"/>